<dbReference type="EMBL" id="JAVIDA010000045">
    <property type="protein sequence ID" value="MDQ9073457.1"/>
    <property type="molecule type" value="Genomic_DNA"/>
</dbReference>
<dbReference type="InterPro" id="IPR005119">
    <property type="entry name" value="LysR_subst-bd"/>
</dbReference>
<dbReference type="RefSeq" id="WP_004870192.1">
    <property type="nucleotide sequence ID" value="NZ_BBLI01000035.1"/>
</dbReference>
<dbReference type="PANTHER" id="PTHR30579:SF7">
    <property type="entry name" value="HTH-TYPE TRANSCRIPTIONAL REGULATOR LRHA-RELATED"/>
    <property type="match status" value="1"/>
</dbReference>
<evidence type="ECO:0000313" key="7">
    <source>
        <dbReference type="Proteomes" id="UP001243195"/>
    </source>
</evidence>
<proteinExistence type="inferred from homology"/>
<dbReference type="GO" id="GO:0003700">
    <property type="term" value="F:DNA-binding transcription factor activity"/>
    <property type="evidence" value="ECO:0007669"/>
    <property type="project" value="InterPro"/>
</dbReference>
<feature type="domain" description="HTH lysR-type" evidence="5">
    <location>
        <begin position="10"/>
        <end position="67"/>
    </location>
</feature>
<evidence type="ECO:0000256" key="1">
    <source>
        <dbReference type="ARBA" id="ARBA00009437"/>
    </source>
</evidence>
<dbReference type="InterPro" id="IPR050176">
    <property type="entry name" value="LTTR"/>
</dbReference>
<evidence type="ECO:0000313" key="6">
    <source>
        <dbReference type="EMBL" id="MDQ9073457.1"/>
    </source>
</evidence>
<dbReference type="Pfam" id="PF00126">
    <property type="entry name" value="HTH_1"/>
    <property type="match status" value="1"/>
</dbReference>
<dbReference type="PROSITE" id="PS50931">
    <property type="entry name" value="HTH_LYSR"/>
    <property type="match status" value="1"/>
</dbReference>
<dbReference type="SUPFAM" id="SSF53850">
    <property type="entry name" value="Periplasmic binding protein-like II"/>
    <property type="match status" value="1"/>
</dbReference>
<dbReference type="SUPFAM" id="SSF46785">
    <property type="entry name" value="Winged helix' DNA-binding domain"/>
    <property type="match status" value="1"/>
</dbReference>
<evidence type="ECO:0000256" key="3">
    <source>
        <dbReference type="ARBA" id="ARBA00023125"/>
    </source>
</evidence>
<accession>A0AAW8JNC6</accession>
<organism evidence="6 7">
    <name type="scientific">Acinetobacter gerneri</name>
    <dbReference type="NCBI Taxonomy" id="202952"/>
    <lineage>
        <taxon>Bacteria</taxon>
        <taxon>Pseudomonadati</taxon>
        <taxon>Pseudomonadota</taxon>
        <taxon>Gammaproteobacteria</taxon>
        <taxon>Moraxellales</taxon>
        <taxon>Moraxellaceae</taxon>
        <taxon>Acinetobacter</taxon>
    </lineage>
</organism>
<dbReference type="Gene3D" id="3.40.190.10">
    <property type="entry name" value="Periplasmic binding protein-like II"/>
    <property type="match status" value="2"/>
</dbReference>
<name>A0AAW8JNC6_9GAMM</name>
<dbReference type="PANTHER" id="PTHR30579">
    <property type="entry name" value="TRANSCRIPTIONAL REGULATOR"/>
    <property type="match status" value="1"/>
</dbReference>
<sequence length="297" mass="34377">MNNYKIPTNLDLDALRAFVKGIELGSFHLAAEQLCRSPAAISAQLKKLEQQTQCQLLRKKGRLLELTPNGELLLRVAKELLAKNDHVLLQLQQNQQDGYIRFGLQEDFAEGLLQEVIAQFMQQYPNVQFHVQVDRNLKLIEKIHRQELDLALIWQQKNLFEDQFKILKNINLHWLYCAHPHIEALFENKKSIPLVVLQQPCILRQIAIELLDQHQIAWHIAYECNSVFALWAAIRAGMGVSLRSPINTPQDIQTLASHYLPSLPSINYGMYLNIQPTSSIIENFQRHLHENLLIFKK</sequence>
<comment type="caution">
    <text evidence="6">The sequence shown here is derived from an EMBL/GenBank/DDBJ whole genome shotgun (WGS) entry which is preliminary data.</text>
</comment>
<dbReference type="Proteomes" id="UP001243195">
    <property type="component" value="Unassembled WGS sequence"/>
</dbReference>
<dbReference type="GeneID" id="84211522"/>
<dbReference type="Gene3D" id="1.10.10.10">
    <property type="entry name" value="Winged helix-like DNA-binding domain superfamily/Winged helix DNA-binding domain"/>
    <property type="match status" value="1"/>
</dbReference>
<keyword evidence="2" id="KW-0805">Transcription regulation</keyword>
<dbReference type="GO" id="GO:0003677">
    <property type="term" value="F:DNA binding"/>
    <property type="evidence" value="ECO:0007669"/>
    <property type="project" value="UniProtKB-KW"/>
</dbReference>
<keyword evidence="3" id="KW-0238">DNA-binding</keyword>
<dbReference type="InterPro" id="IPR000847">
    <property type="entry name" value="LysR_HTH_N"/>
</dbReference>
<protein>
    <submittedName>
        <fullName evidence="6">LysR substrate-binding domain-containing protein</fullName>
    </submittedName>
</protein>
<evidence type="ECO:0000259" key="5">
    <source>
        <dbReference type="PROSITE" id="PS50931"/>
    </source>
</evidence>
<gene>
    <name evidence="6" type="ORF">RFH51_18595</name>
</gene>
<evidence type="ECO:0000256" key="4">
    <source>
        <dbReference type="ARBA" id="ARBA00023163"/>
    </source>
</evidence>
<comment type="similarity">
    <text evidence="1">Belongs to the LysR transcriptional regulatory family.</text>
</comment>
<reference evidence="6" key="1">
    <citation type="submission" date="2023-08" db="EMBL/GenBank/DDBJ databases">
        <title>Emergence of clinically-relevant ST2 carbapenem-resistant Acinetobacter baumannii strains in hospital sewages in Zhejiang, East of China.</title>
        <authorList>
            <person name="Kaichao C."/>
            <person name="Zhang R."/>
        </authorList>
    </citation>
    <scope>NUCLEOTIDE SEQUENCE</scope>
    <source>
        <strain evidence="6">M-SY-60</strain>
    </source>
</reference>
<evidence type="ECO:0000256" key="2">
    <source>
        <dbReference type="ARBA" id="ARBA00023015"/>
    </source>
</evidence>
<dbReference type="Pfam" id="PF03466">
    <property type="entry name" value="LysR_substrate"/>
    <property type="match status" value="1"/>
</dbReference>
<dbReference type="InterPro" id="IPR036390">
    <property type="entry name" value="WH_DNA-bd_sf"/>
</dbReference>
<dbReference type="AlphaFoldDB" id="A0AAW8JNC6"/>
<dbReference type="InterPro" id="IPR036388">
    <property type="entry name" value="WH-like_DNA-bd_sf"/>
</dbReference>
<keyword evidence="4" id="KW-0804">Transcription</keyword>